<organism evidence="1 2">
    <name type="scientific">Enhydrobacter aerosaccus</name>
    <dbReference type="NCBI Taxonomy" id="225324"/>
    <lineage>
        <taxon>Bacteria</taxon>
        <taxon>Pseudomonadati</taxon>
        <taxon>Pseudomonadota</taxon>
        <taxon>Alphaproteobacteria</taxon>
        <taxon>Hyphomicrobiales</taxon>
        <taxon>Enhydrobacter</taxon>
    </lineage>
</organism>
<dbReference type="EMBL" id="FUWJ01000007">
    <property type="protein sequence ID" value="SKA23775.1"/>
    <property type="molecule type" value="Genomic_DNA"/>
</dbReference>
<evidence type="ECO:0000313" key="2">
    <source>
        <dbReference type="Proteomes" id="UP000190092"/>
    </source>
</evidence>
<gene>
    <name evidence="1" type="ORF">SAMN02745126_04343</name>
</gene>
<dbReference type="AlphaFoldDB" id="A0A1T4S6A9"/>
<proteinExistence type="predicted"/>
<accession>A0A1T4S6A9</accession>
<keyword evidence="2" id="KW-1185">Reference proteome</keyword>
<sequence length="71" mass="7985">MVTYDSAVPPLFFPPRSRLAKTLDEVSTHVVITRSQTVDHSLTKGVDRCCKTKAYLIISPVSPRKRLKESL</sequence>
<evidence type="ECO:0000313" key="1">
    <source>
        <dbReference type="EMBL" id="SKA23775.1"/>
    </source>
</evidence>
<reference evidence="2" key="1">
    <citation type="submission" date="2017-02" db="EMBL/GenBank/DDBJ databases">
        <authorList>
            <person name="Varghese N."/>
            <person name="Submissions S."/>
        </authorList>
    </citation>
    <scope>NUCLEOTIDE SEQUENCE [LARGE SCALE GENOMIC DNA]</scope>
    <source>
        <strain evidence="2">ATCC 27094</strain>
    </source>
</reference>
<protein>
    <submittedName>
        <fullName evidence="1">Uncharacterized protein</fullName>
    </submittedName>
</protein>
<dbReference type="Proteomes" id="UP000190092">
    <property type="component" value="Unassembled WGS sequence"/>
</dbReference>
<name>A0A1T4S6A9_9HYPH</name>